<accession>A0ABM8NYL7</accession>
<dbReference type="Pfam" id="PF00126">
    <property type="entry name" value="HTH_1"/>
    <property type="match status" value="1"/>
</dbReference>
<evidence type="ECO:0000313" key="6">
    <source>
        <dbReference type="EMBL" id="CAD6549500.1"/>
    </source>
</evidence>
<dbReference type="PANTHER" id="PTHR30419">
    <property type="entry name" value="HTH-TYPE TRANSCRIPTIONAL REGULATOR YBHD"/>
    <property type="match status" value="1"/>
</dbReference>
<keyword evidence="7" id="KW-1185">Reference proteome</keyword>
<dbReference type="PROSITE" id="PS50931">
    <property type="entry name" value="HTH_LYSR"/>
    <property type="match status" value="1"/>
</dbReference>
<dbReference type="InterPro" id="IPR036388">
    <property type="entry name" value="WH-like_DNA-bd_sf"/>
</dbReference>
<dbReference type="InterPro" id="IPR036390">
    <property type="entry name" value="WH_DNA-bd_sf"/>
</dbReference>
<keyword evidence="3" id="KW-0238">DNA-binding</keyword>
<keyword evidence="2" id="KW-0805">Transcription regulation</keyword>
<organism evidence="6 7">
    <name type="scientific">Paraburkholderia metrosideri</name>
    <dbReference type="NCBI Taxonomy" id="580937"/>
    <lineage>
        <taxon>Bacteria</taxon>
        <taxon>Pseudomonadati</taxon>
        <taxon>Pseudomonadota</taxon>
        <taxon>Betaproteobacteria</taxon>
        <taxon>Burkholderiales</taxon>
        <taxon>Burkholderiaceae</taxon>
        <taxon>Paraburkholderia</taxon>
    </lineage>
</organism>
<gene>
    <name evidence="6" type="primary">tsaR_5</name>
    <name evidence="6" type="ORF">LMG28140_04770</name>
</gene>
<proteinExistence type="inferred from homology"/>
<dbReference type="EMBL" id="CAJHCP010000010">
    <property type="protein sequence ID" value="CAD6549500.1"/>
    <property type="molecule type" value="Genomic_DNA"/>
</dbReference>
<sequence>MKLHQLQVFLSVVEQGSLHGAARALKLSPPAITVTIRELEKLLGVPLLTRSVNGVKLTEYGTLFQRRATLLVSDMRRTQDELLAMRESRGGRVSMTVSSVVAGALAPQAFVEFRKSMPNTSVVFRESPLPAALSALHNGETDFAVVNGAPGTPWPDFVEQKDILSIPLFAVARHGHPLGRVRTLKRLLDQEWLLPCEPGDNVDKAFVQFFEQLGLTAPQRILRCQSLFPTIMLLKTTDVIGIVTEPTFRLEVAQHKISVLRVGEAFPETTVSTVVRRDRPLTAAAQCFLSCFEEVAKRFALARGSEPFGSQKSKR</sequence>
<dbReference type="PANTHER" id="PTHR30419:SF30">
    <property type="entry name" value="LYSR FAMILY TRANSCRIPTIONAL REGULATOR"/>
    <property type="match status" value="1"/>
</dbReference>
<keyword evidence="4" id="KW-0804">Transcription</keyword>
<evidence type="ECO:0000256" key="2">
    <source>
        <dbReference type="ARBA" id="ARBA00023015"/>
    </source>
</evidence>
<dbReference type="SUPFAM" id="SSF53850">
    <property type="entry name" value="Periplasmic binding protein-like II"/>
    <property type="match status" value="1"/>
</dbReference>
<reference evidence="6 7" key="1">
    <citation type="submission" date="2020-10" db="EMBL/GenBank/DDBJ databases">
        <authorList>
            <person name="Peeters C."/>
        </authorList>
    </citation>
    <scope>NUCLEOTIDE SEQUENCE [LARGE SCALE GENOMIC DNA]</scope>
    <source>
        <strain evidence="6 7">LMG 28140</strain>
    </source>
</reference>
<name>A0ABM8NYL7_9BURK</name>
<dbReference type="SUPFAM" id="SSF46785">
    <property type="entry name" value="Winged helix' DNA-binding domain"/>
    <property type="match status" value="1"/>
</dbReference>
<dbReference type="Proteomes" id="UP000598032">
    <property type="component" value="Unassembled WGS sequence"/>
</dbReference>
<dbReference type="Pfam" id="PF03466">
    <property type="entry name" value="LysR_substrate"/>
    <property type="match status" value="1"/>
</dbReference>
<feature type="domain" description="HTH lysR-type" evidence="5">
    <location>
        <begin position="1"/>
        <end position="58"/>
    </location>
</feature>
<evidence type="ECO:0000256" key="3">
    <source>
        <dbReference type="ARBA" id="ARBA00023125"/>
    </source>
</evidence>
<dbReference type="InterPro" id="IPR005119">
    <property type="entry name" value="LysR_subst-bd"/>
</dbReference>
<dbReference type="InterPro" id="IPR050950">
    <property type="entry name" value="HTH-type_LysR_regulators"/>
</dbReference>
<comment type="similarity">
    <text evidence="1">Belongs to the LysR transcriptional regulatory family.</text>
</comment>
<comment type="caution">
    <text evidence="6">The sequence shown here is derived from an EMBL/GenBank/DDBJ whole genome shotgun (WGS) entry which is preliminary data.</text>
</comment>
<dbReference type="Gene3D" id="1.10.10.10">
    <property type="entry name" value="Winged helix-like DNA-binding domain superfamily/Winged helix DNA-binding domain"/>
    <property type="match status" value="1"/>
</dbReference>
<protein>
    <submittedName>
        <fullName evidence="6">HTH-type transcriptional regulator TsaR</fullName>
    </submittedName>
</protein>
<dbReference type="Gene3D" id="3.40.190.290">
    <property type="match status" value="1"/>
</dbReference>
<evidence type="ECO:0000259" key="5">
    <source>
        <dbReference type="PROSITE" id="PS50931"/>
    </source>
</evidence>
<evidence type="ECO:0000313" key="7">
    <source>
        <dbReference type="Proteomes" id="UP000598032"/>
    </source>
</evidence>
<evidence type="ECO:0000256" key="1">
    <source>
        <dbReference type="ARBA" id="ARBA00009437"/>
    </source>
</evidence>
<dbReference type="InterPro" id="IPR000847">
    <property type="entry name" value="LysR_HTH_N"/>
</dbReference>
<evidence type="ECO:0000256" key="4">
    <source>
        <dbReference type="ARBA" id="ARBA00023163"/>
    </source>
</evidence>